<keyword evidence="6 8" id="KW-1133">Transmembrane helix</keyword>
<name>A0A2M7DKE3_9BACT</name>
<evidence type="ECO:0000256" key="3">
    <source>
        <dbReference type="ARBA" id="ARBA00022475"/>
    </source>
</evidence>
<feature type="domain" description="Type II secretion system protein GspF" evidence="9">
    <location>
        <begin position="49"/>
        <end position="172"/>
    </location>
</feature>
<sequence>MAVNLQYKKDSDKSKSTNKSDLSFDLIIKKINLYLNKFSGVPLREKLFFIQHLGIMLKAGISMSTAINTLSQESENKYFKKILIDIANSVTKGTSLSASLKPYSHIFGELFISMIDAGELSGKLEEVLAQLYIQLKKQHELISKVKGAMTYPAVIIVAMMGIGTFMLVFVVPKITSMFADFNAELPLPTKILISVSNTLVTHGLIVLFILILFIFMIVKILKTYKGKYYMQALLLKTPIFSSIIKKINLAKFARTISSLLKTDIMIIKTFKITGNVMGNLHYRKALMDMAEKIKKGGQINEVIKNYPKLFPPIVVQMVTIGEQTGELDNILLELAEFYENEVDQTMNNLPSIIEPILILFLGCAVGAMAVAIVMPMYSITTAIS</sequence>
<dbReference type="FunFam" id="1.20.81.30:FF:000001">
    <property type="entry name" value="Type II secretion system protein F"/>
    <property type="match status" value="2"/>
</dbReference>
<dbReference type="EMBL" id="PETS01000143">
    <property type="protein sequence ID" value="PIV50245.1"/>
    <property type="molecule type" value="Genomic_DNA"/>
</dbReference>
<proteinExistence type="inferred from homology"/>
<dbReference type="InterPro" id="IPR018076">
    <property type="entry name" value="T2SS_GspF_dom"/>
</dbReference>
<evidence type="ECO:0000256" key="8">
    <source>
        <dbReference type="SAM" id="Phobius"/>
    </source>
</evidence>
<protein>
    <recommendedName>
        <fullName evidence="9">Type II secretion system protein GspF domain-containing protein</fullName>
    </recommendedName>
</protein>
<evidence type="ECO:0000256" key="1">
    <source>
        <dbReference type="ARBA" id="ARBA00004429"/>
    </source>
</evidence>
<evidence type="ECO:0000313" key="10">
    <source>
        <dbReference type="EMBL" id="PIV50245.1"/>
    </source>
</evidence>
<dbReference type="Gene3D" id="1.20.81.30">
    <property type="entry name" value="Type II secretion system (T2SS), domain F"/>
    <property type="match status" value="2"/>
</dbReference>
<evidence type="ECO:0000259" key="9">
    <source>
        <dbReference type="Pfam" id="PF00482"/>
    </source>
</evidence>
<keyword evidence="4" id="KW-0997">Cell inner membrane</keyword>
<feature type="transmembrane region" description="Helical" evidence="8">
    <location>
        <begin position="151"/>
        <end position="171"/>
    </location>
</feature>
<dbReference type="GO" id="GO:0005886">
    <property type="term" value="C:plasma membrane"/>
    <property type="evidence" value="ECO:0007669"/>
    <property type="project" value="UniProtKB-SubCell"/>
</dbReference>
<evidence type="ECO:0000256" key="5">
    <source>
        <dbReference type="ARBA" id="ARBA00022692"/>
    </source>
</evidence>
<comment type="caution">
    <text evidence="10">The sequence shown here is derived from an EMBL/GenBank/DDBJ whole genome shotgun (WGS) entry which is preliminary data.</text>
</comment>
<keyword evidence="5 8" id="KW-0812">Transmembrane</keyword>
<feature type="transmembrane region" description="Helical" evidence="8">
    <location>
        <begin position="191"/>
        <end position="218"/>
    </location>
</feature>
<dbReference type="Proteomes" id="UP000228896">
    <property type="component" value="Unassembled WGS sequence"/>
</dbReference>
<feature type="transmembrane region" description="Helical" evidence="8">
    <location>
        <begin position="356"/>
        <end position="377"/>
    </location>
</feature>
<dbReference type="InterPro" id="IPR003004">
    <property type="entry name" value="GspF/PilC"/>
</dbReference>
<organism evidence="10 11">
    <name type="scientific">Candidatus Falkowbacteria bacterium CG02_land_8_20_14_3_00_36_14</name>
    <dbReference type="NCBI Taxonomy" id="1974560"/>
    <lineage>
        <taxon>Bacteria</taxon>
        <taxon>Candidatus Falkowiibacteriota</taxon>
    </lineage>
</organism>
<accession>A0A2M7DKE3</accession>
<dbReference type="PRINTS" id="PR00812">
    <property type="entry name" value="BCTERIALGSPF"/>
</dbReference>
<comment type="subcellular location">
    <subcellularLocation>
        <location evidence="1">Cell inner membrane</location>
        <topology evidence="1">Multi-pass membrane protein</topology>
    </subcellularLocation>
</comment>
<keyword evidence="3" id="KW-1003">Cell membrane</keyword>
<dbReference type="AlphaFoldDB" id="A0A2M7DKE3"/>
<reference evidence="11" key="1">
    <citation type="submission" date="2017-09" db="EMBL/GenBank/DDBJ databases">
        <title>Depth-based differentiation of microbial function through sediment-hosted aquifers and enrichment of novel symbionts in the deep terrestrial subsurface.</title>
        <authorList>
            <person name="Probst A.J."/>
            <person name="Ladd B."/>
            <person name="Jarett J.K."/>
            <person name="Geller-Mcgrath D.E."/>
            <person name="Sieber C.M.K."/>
            <person name="Emerson J.B."/>
            <person name="Anantharaman K."/>
            <person name="Thomas B.C."/>
            <person name="Malmstrom R."/>
            <person name="Stieglmeier M."/>
            <person name="Klingl A."/>
            <person name="Woyke T."/>
            <person name="Ryan C.M."/>
            <person name="Banfield J.F."/>
        </authorList>
    </citation>
    <scope>NUCLEOTIDE SEQUENCE [LARGE SCALE GENOMIC DNA]</scope>
</reference>
<dbReference type="Pfam" id="PF00482">
    <property type="entry name" value="T2SSF"/>
    <property type="match status" value="2"/>
</dbReference>
<comment type="similarity">
    <text evidence="2">Belongs to the GSP F family.</text>
</comment>
<dbReference type="InterPro" id="IPR042094">
    <property type="entry name" value="T2SS_GspF_sf"/>
</dbReference>
<evidence type="ECO:0000313" key="11">
    <source>
        <dbReference type="Proteomes" id="UP000228896"/>
    </source>
</evidence>
<keyword evidence="7 8" id="KW-0472">Membrane</keyword>
<evidence type="ECO:0000256" key="4">
    <source>
        <dbReference type="ARBA" id="ARBA00022519"/>
    </source>
</evidence>
<evidence type="ECO:0000256" key="7">
    <source>
        <dbReference type="ARBA" id="ARBA00023136"/>
    </source>
</evidence>
<dbReference type="PANTHER" id="PTHR30012:SF0">
    <property type="entry name" value="TYPE II SECRETION SYSTEM PROTEIN F-RELATED"/>
    <property type="match status" value="1"/>
</dbReference>
<evidence type="ECO:0000256" key="6">
    <source>
        <dbReference type="ARBA" id="ARBA00022989"/>
    </source>
</evidence>
<evidence type="ECO:0000256" key="2">
    <source>
        <dbReference type="ARBA" id="ARBA00005745"/>
    </source>
</evidence>
<dbReference type="PANTHER" id="PTHR30012">
    <property type="entry name" value="GENERAL SECRETION PATHWAY PROTEIN"/>
    <property type="match status" value="1"/>
</dbReference>
<gene>
    <name evidence="10" type="ORF">COS18_05570</name>
</gene>
<feature type="domain" description="Type II secretion system protein GspF" evidence="9">
    <location>
        <begin position="252"/>
        <end position="375"/>
    </location>
</feature>